<evidence type="ECO:0000256" key="6">
    <source>
        <dbReference type="ARBA" id="ARBA00023136"/>
    </source>
</evidence>
<evidence type="ECO:0000313" key="9">
    <source>
        <dbReference type="EMBL" id="AIZ45574.1"/>
    </source>
</evidence>
<dbReference type="KEGG" id="dsw:QR90_11520"/>
<gene>
    <name evidence="9" type="ORF">QR90_11520</name>
</gene>
<dbReference type="GO" id="GO:0005886">
    <property type="term" value="C:plasma membrane"/>
    <property type="evidence" value="ECO:0007669"/>
    <property type="project" value="UniProtKB-SubCell"/>
</dbReference>
<evidence type="ECO:0000256" key="4">
    <source>
        <dbReference type="ARBA" id="ARBA00022692"/>
    </source>
</evidence>
<keyword evidence="5 7" id="KW-1133">Transmembrane helix</keyword>
<dbReference type="RefSeq" id="WP_039684692.1">
    <property type="nucleotide sequence ID" value="NZ_CP010028.1"/>
</dbReference>
<keyword evidence="6 7" id="KW-0472">Membrane</keyword>
<dbReference type="EMBL" id="CP010028">
    <property type="protein sequence ID" value="AIZ45574.1"/>
    <property type="molecule type" value="Genomic_DNA"/>
</dbReference>
<feature type="transmembrane region" description="Helical" evidence="7">
    <location>
        <begin position="38"/>
        <end position="59"/>
    </location>
</feature>
<sequence length="225" mass="24274">MTSVTEVMVRLCLAVVLGTLLGLDRLRVEPAAGPRTHALVALGSALLLIVSSEGFMRVIGLPHVVLDPSRVAAQVVSGIGFLGAGVILLRRETETIRNLTTAASIWVVAAIGLAVGAGLYVGAVASTVLALLILRGVKRLEQTQKSLMRRYTLTLRFDSGADGAAEIERRAVQAGARCRYRRLQLNNKQGYDEYELEVSRISAPDLMALTRECRNVPGLLDLLMR</sequence>
<evidence type="ECO:0000256" key="5">
    <source>
        <dbReference type="ARBA" id="ARBA00022989"/>
    </source>
</evidence>
<dbReference type="InterPro" id="IPR049177">
    <property type="entry name" value="MgtC_SapB_SrpB_YhiD_N"/>
</dbReference>
<dbReference type="AlphaFoldDB" id="A0A0A7KJZ7"/>
<name>A0A0A7KJZ7_9DEIO</name>
<keyword evidence="4 7" id="KW-0812">Transmembrane</keyword>
<feature type="transmembrane region" description="Helical" evidence="7">
    <location>
        <begin position="71"/>
        <end position="89"/>
    </location>
</feature>
<dbReference type="Pfam" id="PF02308">
    <property type="entry name" value="MgtC"/>
    <property type="match status" value="1"/>
</dbReference>
<dbReference type="InterPro" id="IPR003416">
    <property type="entry name" value="MgtC/SapB/SrpB/YhiD_fam"/>
</dbReference>
<comment type="subcellular location">
    <subcellularLocation>
        <location evidence="1">Cell membrane</location>
        <topology evidence="1">Multi-pass membrane protein</topology>
    </subcellularLocation>
</comment>
<comment type="similarity">
    <text evidence="2">Belongs to the MgtC/SapB family.</text>
</comment>
<dbReference type="STRING" id="1182571.QR90_11520"/>
<keyword evidence="3" id="KW-1003">Cell membrane</keyword>
<dbReference type="HOGENOM" id="CLU_079292_0_1_0"/>
<accession>A0A0A7KJZ7</accession>
<reference evidence="10" key="1">
    <citation type="submission" date="2014-11" db="EMBL/GenBank/DDBJ databases">
        <title>Hymenobacter sp. DG25B genome submission.</title>
        <authorList>
            <person name="Jung H.-Y."/>
            <person name="Kim M.K."/>
            <person name="Srinivasan S."/>
            <person name="Lim S."/>
        </authorList>
    </citation>
    <scope>NUCLEOTIDE SEQUENCE [LARGE SCALE GENOMIC DNA]</scope>
    <source>
        <strain evidence="10">DY59</strain>
    </source>
</reference>
<feature type="transmembrane region" description="Helical" evidence="7">
    <location>
        <begin position="101"/>
        <end position="134"/>
    </location>
</feature>
<evidence type="ECO:0000256" key="2">
    <source>
        <dbReference type="ARBA" id="ARBA00009298"/>
    </source>
</evidence>
<dbReference type="PANTHER" id="PTHR33778">
    <property type="entry name" value="PROTEIN MGTC"/>
    <property type="match status" value="1"/>
</dbReference>
<protein>
    <recommendedName>
        <fullName evidence="8">MgtC/SapB/SrpB/YhiD N-terminal domain-containing protein</fullName>
    </recommendedName>
</protein>
<dbReference type="PRINTS" id="PR01837">
    <property type="entry name" value="MGTCSAPBPROT"/>
</dbReference>
<evidence type="ECO:0000256" key="7">
    <source>
        <dbReference type="SAM" id="Phobius"/>
    </source>
</evidence>
<dbReference type="Proteomes" id="UP000030634">
    <property type="component" value="Chromosome"/>
</dbReference>
<evidence type="ECO:0000259" key="8">
    <source>
        <dbReference type="Pfam" id="PF02308"/>
    </source>
</evidence>
<evidence type="ECO:0000313" key="10">
    <source>
        <dbReference type="Proteomes" id="UP000030634"/>
    </source>
</evidence>
<evidence type="ECO:0000256" key="1">
    <source>
        <dbReference type="ARBA" id="ARBA00004651"/>
    </source>
</evidence>
<dbReference type="PANTHER" id="PTHR33778:SF1">
    <property type="entry name" value="MAGNESIUM TRANSPORTER YHID-RELATED"/>
    <property type="match status" value="1"/>
</dbReference>
<feature type="domain" description="MgtC/SapB/SrpB/YhiD N-terminal" evidence="8">
    <location>
        <begin position="11"/>
        <end position="142"/>
    </location>
</feature>
<organism evidence="9 10">
    <name type="scientific">Deinococcus radiopugnans</name>
    <dbReference type="NCBI Taxonomy" id="57497"/>
    <lineage>
        <taxon>Bacteria</taxon>
        <taxon>Thermotogati</taxon>
        <taxon>Deinococcota</taxon>
        <taxon>Deinococci</taxon>
        <taxon>Deinococcales</taxon>
        <taxon>Deinococcaceae</taxon>
        <taxon>Deinococcus</taxon>
    </lineage>
</organism>
<evidence type="ECO:0000256" key="3">
    <source>
        <dbReference type="ARBA" id="ARBA00022475"/>
    </source>
</evidence>
<proteinExistence type="inferred from homology"/>